<dbReference type="Proteomes" id="UP001174050">
    <property type="component" value="Unassembled WGS sequence"/>
</dbReference>
<dbReference type="EMBL" id="JAUEPL010000029">
    <property type="protein sequence ID" value="MDN3296144.1"/>
    <property type="molecule type" value="Genomic_DNA"/>
</dbReference>
<evidence type="ECO:0008006" key="5">
    <source>
        <dbReference type="Google" id="ProtNLM"/>
    </source>
</evidence>
<keyword evidence="4" id="KW-1185">Reference proteome</keyword>
<reference evidence="3" key="1">
    <citation type="submission" date="2023-06" db="EMBL/GenBank/DDBJ databases">
        <title>WGS-Sequencing of Streptomyces ficellus isolate 21 collected from sand in Gara Djebilet Iron Mine in Algeria.</title>
        <authorList>
            <person name="Zegers G.P."/>
            <person name="Gomez A."/>
            <person name="Gueddou A."/>
            <person name="Zahara A.F."/>
            <person name="Worth M."/>
            <person name="Sevigny J.L."/>
            <person name="Tisa L."/>
        </authorList>
    </citation>
    <scope>NUCLEOTIDE SEQUENCE</scope>
    <source>
        <strain evidence="3">AS11</strain>
    </source>
</reference>
<proteinExistence type="predicted"/>
<dbReference type="RefSeq" id="WP_290113343.1">
    <property type="nucleotide sequence ID" value="NZ_JAUEPL010000029.1"/>
</dbReference>
<name>A0ABT7Z9G9_9ACTN</name>
<feature type="region of interest" description="Disordered" evidence="1">
    <location>
        <begin position="187"/>
        <end position="207"/>
    </location>
</feature>
<evidence type="ECO:0000256" key="2">
    <source>
        <dbReference type="SAM" id="SignalP"/>
    </source>
</evidence>
<evidence type="ECO:0000313" key="3">
    <source>
        <dbReference type="EMBL" id="MDN3296144.1"/>
    </source>
</evidence>
<protein>
    <recommendedName>
        <fullName evidence="5">Secreted protein</fullName>
    </recommendedName>
</protein>
<evidence type="ECO:0000313" key="4">
    <source>
        <dbReference type="Proteomes" id="UP001174050"/>
    </source>
</evidence>
<gene>
    <name evidence="3" type="ORF">QWM81_19175</name>
</gene>
<sequence length="207" mass="20878">MRLLTPRRVAVTAICAALTLGTAGPALAHSHHPLPQSTGAVDAEARAPQDIGDILSSLTSLLGGVVTTVLGTNSNQAAPAGNLNSAQMTDLTAAIEALKKAAAEAEEEEEDASTPTTTPTTVTGGGSMAGTDADMEEALADMQEAVTELVAATSKKQASADASRIQAAVKNLVDTVMRDVTKMAETPTTGMTTLPAPTTAETPLTGV</sequence>
<feature type="chain" id="PRO_5046902812" description="Secreted protein" evidence="2">
    <location>
        <begin position="29"/>
        <end position="207"/>
    </location>
</feature>
<keyword evidence="2" id="KW-0732">Signal</keyword>
<evidence type="ECO:0000256" key="1">
    <source>
        <dbReference type="SAM" id="MobiDB-lite"/>
    </source>
</evidence>
<feature type="compositionally biased region" description="Low complexity" evidence="1">
    <location>
        <begin position="113"/>
        <end position="122"/>
    </location>
</feature>
<comment type="caution">
    <text evidence="3">The sequence shown here is derived from an EMBL/GenBank/DDBJ whole genome shotgun (WGS) entry which is preliminary data.</text>
</comment>
<feature type="signal peptide" evidence="2">
    <location>
        <begin position="1"/>
        <end position="28"/>
    </location>
</feature>
<accession>A0ABT7Z9G9</accession>
<feature type="region of interest" description="Disordered" evidence="1">
    <location>
        <begin position="102"/>
        <end position="131"/>
    </location>
</feature>
<organism evidence="3 4">
    <name type="scientific">Streptomyces ficellus</name>
    <dbReference type="NCBI Taxonomy" id="1977088"/>
    <lineage>
        <taxon>Bacteria</taxon>
        <taxon>Bacillati</taxon>
        <taxon>Actinomycetota</taxon>
        <taxon>Actinomycetes</taxon>
        <taxon>Kitasatosporales</taxon>
        <taxon>Streptomycetaceae</taxon>
        <taxon>Streptomyces</taxon>
    </lineage>
</organism>